<dbReference type="RefSeq" id="WP_301710921.1">
    <property type="nucleotide sequence ID" value="NZ_SDWY01000001.1"/>
</dbReference>
<keyword evidence="9" id="KW-0963">Cytoplasm</keyword>
<keyword evidence="7 9" id="KW-0511">Multifunctional enzyme</keyword>
<evidence type="ECO:0000256" key="4">
    <source>
        <dbReference type="ARBA" id="ARBA00022605"/>
    </source>
</evidence>
<dbReference type="GO" id="GO:0004042">
    <property type="term" value="F:L-glutamate N-acetyltransferase activity"/>
    <property type="evidence" value="ECO:0007669"/>
    <property type="project" value="UniProtKB-UniRule"/>
</dbReference>
<feature type="site" description="Involved in the stabilization of negative charge on the oxyanion by the formation of the oxyanion hole" evidence="9">
    <location>
        <position position="115"/>
    </location>
</feature>
<keyword evidence="5 9" id="KW-0808">Transferase</keyword>
<dbReference type="NCBIfam" id="TIGR00120">
    <property type="entry name" value="ArgJ"/>
    <property type="match status" value="1"/>
</dbReference>
<comment type="pathway">
    <text evidence="9">Amino-acid biosynthesis; L-arginine biosynthesis; N(2)-acetyl-L-ornithine from L-glutamate: step 1/4.</text>
</comment>
<feature type="site" description="Involved in the stabilization of negative charge on the oxyanion by the formation of the oxyanion hole" evidence="9">
    <location>
        <position position="114"/>
    </location>
</feature>
<dbReference type="Pfam" id="PF01960">
    <property type="entry name" value="ArgJ"/>
    <property type="match status" value="1"/>
</dbReference>
<dbReference type="GO" id="GO:0006526">
    <property type="term" value="P:L-arginine biosynthetic process"/>
    <property type="evidence" value="ECO:0007669"/>
    <property type="project" value="UniProtKB-UniRule"/>
</dbReference>
<sequence length="393" mass="41747">MKILNQLIWPKGFQSDAIKADLRSNSEKADLGWIVSDVLADAAAVFTLNQFPAAPVQLTKSTITQDQKLQALVVNSANANSFTGMQGLKNAELEQQLVADKLALSPKVIAVSSTGIIGKQLPMDKITAGIAKLQKSQNSEIAQAIMTTDTVSKTISLDFDGMIMSGIAKGSGMIHPNMGTMLSFITTDAKIDGQLLQKLLRQLTDITFNQITIDGDTSTNDMLIVMANGQAGQEEILADSPAYETFKAALHKVMQTLAIKIAKDGEGASKLVTANVCGSQNDLAARMIAKTIVGSNLVKAAAFGEDPNWGRVIDAIGNAGVDLAAKDIQLAINHVLIISQGELLEMNSDALEQAVKSDQVTFDVSVGSGAGQGQAWGADLTYEYVKINAMYRT</sequence>
<feature type="chain" id="PRO_5042304324" description="Arginine biosynthesis bifunctional protein ArgJ beta chain" evidence="9">
    <location>
        <begin position="180"/>
        <end position="393"/>
    </location>
</feature>
<feature type="active site" description="Nucleophile" evidence="9">
    <location>
        <position position="180"/>
    </location>
</feature>
<feature type="binding site" evidence="9">
    <location>
        <position position="393"/>
    </location>
    <ligand>
        <name>substrate</name>
    </ligand>
</feature>
<dbReference type="PANTHER" id="PTHR23100:SF0">
    <property type="entry name" value="ARGININE BIOSYNTHESIS BIFUNCTIONAL PROTEIN ARGJ, MITOCHONDRIAL"/>
    <property type="match status" value="1"/>
</dbReference>
<dbReference type="NCBIfam" id="NF003802">
    <property type="entry name" value="PRK05388.1"/>
    <property type="match status" value="1"/>
</dbReference>
<comment type="subunit">
    <text evidence="2 9">Heterotetramer of two alpha and two beta chains.</text>
</comment>
<dbReference type="SUPFAM" id="SSF56266">
    <property type="entry name" value="DmpA/ArgJ-like"/>
    <property type="match status" value="1"/>
</dbReference>
<evidence type="ECO:0000256" key="7">
    <source>
        <dbReference type="ARBA" id="ARBA00023268"/>
    </source>
</evidence>
<dbReference type="EMBL" id="SDWY01000001">
    <property type="protein sequence ID" value="MDN6899665.1"/>
    <property type="molecule type" value="Genomic_DNA"/>
</dbReference>
<comment type="subcellular location">
    <subcellularLocation>
        <location evidence="9">Cytoplasm</location>
    </subcellularLocation>
</comment>
<evidence type="ECO:0000313" key="10">
    <source>
        <dbReference type="EMBL" id="MDN6899665.1"/>
    </source>
</evidence>
<evidence type="ECO:0000313" key="11">
    <source>
        <dbReference type="Proteomes" id="UP001167919"/>
    </source>
</evidence>
<dbReference type="CDD" id="cd02152">
    <property type="entry name" value="OAT"/>
    <property type="match status" value="1"/>
</dbReference>
<organism evidence="10 11">
    <name type="scientific">Oenococcus sicerae</name>
    <dbReference type="NCBI Taxonomy" id="2203724"/>
    <lineage>
        <taxon>Bacteria</taxon>
        <taxon>Bacillati</taxon>
        <taxon>Bacillota</taxon>
        <taxon>Bacilli</taxon>
        <taxon>Lactobacillales</taxon>
        <taxon>Lactobacillaceae</taxon>
        <taxon>Oenococcus</taxon>
    </lineage>
</organism>
<evidence type="ECO:0000256" key="1">
    <source>
        <dbReference type="ARBA" id="ARBA00006774"/>
    </source>
</evidence>
<evidence type="ECO:0000256" key="8">
    <source>
        <dbReference type="ARBA" id="ARBA00023315"/>
    </source>
</evidence>
<dbReference type="Gene3D" id="3.10.20.340">
    <property type="entry name" value="ArgJ beta chain, C-terminal domain"/>
    <property type="match status" value="1"/>
</dbReference>
<protein>
    <recommendedName>
        <fullName evidence="9">Arginine biosynthesis bifunctional protein ArgJ</fullName>
    </recommendedName>
    <domain>
        <recommendedName>
            <fullName evidence="9">Glutamate N-acetyltransferase</fullName>
            <ecNumber evidence="9">2.3.1.35</ecNumber>
        </recommendedName>
        <alternativeName>
            <fullName evidence="9">Ornithine acetyltransferase</fullName>
            <shortName evidence="9">OATase</shortName>
        </alternativeName>
        <alternativeName>
            <fullName evidence="9">Ornithine transacetylase</fullName>
        </alternativeName>
    </domain>
    <domain>
        <recommendedName>
            <fullName evidence="9">Amino-acid acetyltransferase</fullName>
            <ecNumber evidence="9">2.3.1.1</ecNumber>
        </recommendedName>
        <alternativeName>
            <fullName evidence="9">N-acetylglutamate synthase</fullName>
            <shortName evidence="9">AGSase</shortName>
        </alternativeName>
    </domain>
    <component>
        <recommendedName>
            <fullName evidence="9">Arginine biosynthesis bifunctional protein ArgJ alpha chain</fullName>
        </recommendedName>
    </component>
    <component>
        <recommendedName>
            <fullName evidence="9">Arginine biosynthesis bifunctional protein ArgJ beta chain</fullName>
        </recommendedName>
    </component>
</protein>
<feature type="binding site" evidence="9">
    <location>
        <position position="169"/>
    </location>
    <ligand>
        <name>substrate</name>
    </ligand>
</feature>
<accession>A0AAJ1R8U6</accession>
<comment type="catalytic activity">
    <reaction evidence="9">
        <text>N(2)-acetyl-L-ornithine + L-glutamate = N-acetyl-L-glutamate + L-ornithine</text>
        <dbReference type="Rhea" id="RHEA:15349"/>
        <dbReference type="ChEBI" id="CHEBI:29985"/>
        <dbReference type="ChEBI" id="CHEBI:44337"/>
        <dbReference type="ChEBI" id="CHEBI:46911"/>
        <dbReference type="ChEBI" id="CHEBI:57805"/>
        <dbReference type="EC" id="2.3.1.35"/>
    </reaction>
</comment>
<dbReference type="InterPro" id="IPR016117">
    <property type="entry name" value="ArgJ-like_dom_sf"/>
</dbReference>
<reference evidence="10" key="1">
    <citation type="submission" date="2019-01" db="EMBL/GenBank/DDBJ databases">
        <title>Oenococcus sicerae UCMA17102.</title>
        <authorList>
            <person name="Cousin F.J."/>
            <person name="Le Guellec R."/>
            <person name="Cretenet M."/>
        </authorList>
    </citation>
    <scope>NUCLEOTIDE SEQUENCE</scope>
    <source>
        <strain evidence="10">UCMA17102</strain>
    </source>
</reference>
<dbReference type="InterPro" id="IPR002813">
    <property type="entry name" value="Arg_biosynth_ArgJ"/>
</dbReference>
<dbReference type="GO" id="GO:0005737">
    <property type="term" value="C:cytoplasm"/>
    <property type="evidence" value="ECO:0007669"/>
    <property type="project" value="UniProtKB-SubCell"/>
</dbReference>
<feature type="site" description="Cleavage; by autolysis" evidence="9">
    <location>
        <begin position="179"/>
        <end position="180"/>
    </location>
</feature>
<feature type="binding site" evidence="9">
    <location>
        <position position="266"/>
    </location>
    <ligand>
        <name>substrate</name>
    </ligand>
</feature>
<keyword evidence="8 9" id="KW-0012">Acyltransferase</keyword>
<keyword evidence="4 9" id="KW-0028">Amino-acid biosynthesis</keyword>
<evidence type="ECO:0000256" key="9">
    <source>
        <dbReference type="HAMAP-Rule" id="MF_01106"/>
    </source>
</evidence>
<gene>
    <name evidence="9 10" type="primary">argJ</name>
    <name evidence="10" type="ORF">EVC35_01415</name>
</gene>
<comment type="function">
    <text evidence="9">Catalyzes two activities which are involved in the cyclic version of arginine biosynthesis: the synthesis of N-acetylglutamate from glutamate and acetyl-CoA as the acetyl donor, and of ornithine by transacetylation between N(2)-acetylornithine and glutamate.</text>
</comment>
<dbReference type="Gene3D" id="3.60.70.12">
    <property type="entry name" value="L-amino peptidase D-ALA esterase/amidase"/>
    <property type="match status" value="1"/>
</dbReference>
<dbReference type="GO" id="GO:0006592">
    <property type="term" value="P:ornithine biosynthetic process"/>
    <property type="evidence" value="ECO:0007669"/>
    <property type="project" value="TreeGrafter"/>
</dbReference>
<proteinExistence type="inferred from homology"/>
<dbReference type="Proteomes" id="UP001167919">
    <property type="component" value="Unassembled WGS sequence"/>
</dbReference>
<comment type="pathway">
    <text evidence="9">Amino-acid biosynthesis; L-arginine biosynthesis; L-ornithine and N-acetyl-L-glutamate from L-glutamate and N(2)-acetyl-L-ornithine (cyclic): step 1/1.</text>
</comment>
<evidence type="ECO:0000256" key="3">
    <source>
        <dbReference type="ARBA" id="ARBA00022571"/>
    </source>
</evidence>
<feature type="binding site" evidence="9">
    <location>
        <position position="388"/>
    </location>
    <ligand>
        <name>substrate</name>
    </ligand>
</feature>
<dbReference type="PANTHER" id="PTHR23100">
    <property type="entry name" value="ARGININE BIOSYNTHESIS BIFUNCTIONAL PROTEIN ARGJ"/>
    <property type="match status" value="1"/>
</dbReference>
<keyword evidence="6 9" id="KW-0068">Autocatalytic cleavage</keyword>
<dbReference type="EC" id="2.3.1.1" evidence="9"/>
<evidence type="ECO:0000256" key="5">
    <source>
        <dbReference type="ARBA" id="ARBA00022679"/>
    </source>
</evidence>
<comment type="caution">
    <text evidence="10">The sequence shown here is derived from an EMBL/GenBank/DDBJ whole genome shotgun (WGS) entry which is preliminary data.</text>
</comment>
<name>A0AAJ1R8U6_9LACO</name>
<feature type="binding site" evidence="9">
    <location>
        <position position="147"/>
    </location>
    <ligand>
        <name>substrate</name>
    </ligand>
</feature>
<feature type="chain" id="PRO_5042304323" description="Arginine biosynthesis bifunctional protein ArgJ alpha chain" evidence="9">
    <location>
        <begin position="1"/>
        <end position="179"/>
    </location>
</feature>
<keyword evidence="3 9" id="KW-0055">Arginine biosynthesis</keyword>
<dbReference type="GO" id="GO:0004358">
    <property type="term" value="F:L-glutamate N-acetyltransferase activity, acting on acetyl-L-ornithine as donor"/>
    <property type="evidence" value="ECO:0007669"/>
    <property type="project" value="UniProtKB-UniRule"/>
</dbReference>
<dbReference type="EC" id="2.3.1.35" evidence="9"/>
<comment type="catalytic activity">
    <reaction evidence="9">
        <text>L-glutamate + acetyl-CoA = N-acetyl-L-glutamate + CoA + H(+)</text>
        <dbReference type="Rhea" id="RHEA:24292"/>
        <dbReference type="ChEBI" id="CHEBI:15378"/>
        <dbReference type="ChEBI" id="CHEBI:29985"/>
        <dbReference type="ChEBI" id="CHEBI:44337"/>
        <dbReference type="ChEBI" id="CHEBI:57287"/>
        <dbReference type="ChEBI" id="CHEBI:57288"/>
        <dbReference type="EC" id="2.3.1.1"/>
    </reaction>
</comment>
<feature type="binding site" evidence="9">
    <location>
        <position position="180"/>
    </location>
    <ligand>
        <name>substrate</name>
    </ligand>
</feature>
<comment type="similarity">
    <text evidence="1 9">Belongs to the ArgJ family.</text>
</comment>
<dbReference type="HAMAP" id="MF_01106">
    <property type="entry name" value="ArgJ"/>
    <property type="match status" value="1"/>
</dbReference>
<dbReference type="InterPro" id="IPR042195">
    <property type="entry name" value="ArgJ_beta_C"/>
</dbReference>
<dbReference type="FunFam" id="3.60.70.12:FF:000001">
    <property type="entry name" value="Arginine biosynthesis bifunctional protein ArgJ, chloroplastic"/>
    <property type="match status" value="1"/>
</dbReference>
<evidence type="ECO:0000256" key="2">
    <source>
        <dbReference type="ARBA" id="ARBA00011475"/>
    </source>
</evidence>
<dbReference type="AlphaFoldDB" id="A0AAJ1R8U6"/>
<evidence type="ECO:0000256" key="6">
    <source>
        <dbReference type="ARBA" id="ARBA00022813"/>
    </source>
</evidence>